<dbReference type="PANTHER" id="PTHR40202">
    <property type="match status" value="1"/>
</dbReference>
<dbReference type="InterPro" id="IPR006674">
    <property type="entry name" value="HD_domain"/>
</dbReference>
<accession>A0ABN4TBD1</accession>
<dbReference type="SUPFAM" id="SSF109604">
    <property type="entry name" value="HD-domain/PDEase-like"/>
    <property type="match status" value="1"/>
</dbReference>
<feature type="domain" description="HD" evidence="1">
    <location>
        <begin position="64"/>
        <end position="125"/>
    </location>
</feature>
<reference evidence="2 3" key="1">
    <citation type="submission" date="2016-10" db="EMBL/GenBank/DDBJ databases">
        <title>Complete genome sequences of three Cupriavidus strains isolated from various Malaysian environments.</title>
        <authorList>
            <person name="Abdullah A.A.-A."/>
            <person name="Shafie N.A.H."/>
            <person name="Lau N.S."/>
        </authorList>
    </citation>
    <scope>NUCLEOTIDE SEQUENCE [LARGE SCALE GENOMIC DNA]</scope>
    <source>
        <strain evidence="2 3">USMAA1020</strain>
    </source>
</reference>
<dbReference type="RefSeq" id="WP_071068394.1">
    <property type="nucleotide sequence ID" value="NZ_CP017754.1"/>
</dbReference>
<dbReference type="EMBL" id="CP017754">
    <property type="protein sequence ID" value="AOZ04417.1"/>
    <property type="molecule type" value="Genomic_DNA"/>
</dbReference>
<evidence type="ECO:0000313" key="3">
    <source>
        <dbReference type="Proteomes" id="UP000177515"/>
    </source>
</evidence>
<organism evidence="2 3">
    <name type="scientific">Cupriavidus malaysiensis</name>
    <dbReference type="NCBI Taxonomy" id="367825"/>
    <lineage>
        <taxon>Bacteria</taxon>
        <taxon>Pseudomonadati</taxon>
        <taxon>Pseudomonadota</taxon>
        <taxon>Betaproteobacteria</taxon>
        <taxon>Burkholderiales</taxon>
        <taxon>Burkholderiaceae</taxon>
        <taxon>Cupriavidus</taxon>
    </lineage>
</organism>
<gene>
    <name evidence="2" type="ORF">BKK80_00110</name>
</gene>
<dbReference type="InterPro" id="IPR052567">
    <property type="entry name" value="OP_Dioxygenase"/>
</dbReference>
<dbReference type="PANTHER" id="PTHR40202:SF1">
    <property type="entry name" value="HD DOMAIN-CONTAINING PROTEIN"/>
    <property type="match status" value="1"/>
</dbReference>
<dbReference type="Pfam" id="PF01966">
    <property type="entry name" value="HD"/>
    <property type="match status" value="1"/>
</dbReference>
<name>A0ABN4TBD1_9BURK</name>
<dbReference type="Gene3D" id="1.10.3210.10">
    <property type="entry name" value="Hypothetical protein af1432"/>
    <property type="match status" value="1"/>
</dbReference>
<sequence length="209" mass="23632">MSTNEAGHGAAAARATFHHMEQGTREDWAAISAEFMPYAQALPERVLAHLRLLDGDFGGFPVDRLTHSLQTATLAHRDGRDEEYVVCALLHDIGDTLGSYNHPDIAAAILKPFVSPENLWMVEKHGVFQGYYFFHHLGLDRNLREQFRDQPELFARTAEFCQKYDAAAFMTDYDTLPLSFFEPMVRRVLARPRNSMYVKPGEDKLASAA</sequence>
<dbReference type="Proteomes" id="UP000177515">
    <property type="component" value="Chromosome 1"/>
</dbReference>
<keyword evidence="3" id="KW-1185">Reference proteome</keyword>
<proteinExistence type="predicted"/>
<evidence type="ECO:0000259" key="1">
    <source>
        <dbReference type="Pfam" id="PF01966"/>
    </source>
</evidence>
<protein>
    <submittedName>
        <fullName evidence="2">Phosphohydrolase</fullName>
    </submittedName>
</protein>
<evidence type="ECO:0000313" key="2">
    <source>
        <dbReference type="EMBL" id="AOZ04417.1"/>
    </source>
</evidence>